<dbReference type="AlphaFoldDB" id="A0A2P5YP65"/>
<dbReference type="EMBL" id="KZ662932">
    <property type="protein sequence ID" value="PPS17386.1"/>
    <property type="molecule type" value="Genomic_DNA"/>
</dbReference>
<evidence type="ECO:0000313" key="2">
    <source>
        <dbReference type="Proteomes" id="UP000239757"/>
    </source>
</evidence>
<dbReference type="Proteomes" id="UP000239757">
    <property type="component" value="Unassembled WGS sequence"/>
</dbReference>
<gene>
    <name evidence="1" type="ORF">GOBAR_AA03188</name>
</gene>
<proteinExistence type="predicted"/>
<reference evidence="1 2" key="1">
    <citation type="submission" date="2015-01" db="EMBL/GenBank/DDBJ databases">
        <title>Genome of allotetraploid Gossypium barbadense reveals genomic plasticity and fiber elongation in cotton evolution.</title>
        <authorList>
            <person name="Chen X."/>
            <person name="Liu X."/>
            <person name="Zhao B."/>
            <person name="Zheng H."/>
            <person name="Hu Y."/>
            <person name="Lu G."/>
            <person name="Yang C."/>
            <person name="Chen J."/>
            <person name="Shan C."/>
            <person name="Zhang L."/>
            <person name="Zhou Y."/>
            <person name="Wang L."/>
            <person name="Guo W."/>
            <person name="Bai Y."/>
            <person name="Ruan J."/>
            <person name="Shangguan X."/>
            <person name="Mao Y."/>
            <person name="Jiang J."/>
            <person name="Zhu Y."/>
            <person name="Lei J."/>
            <person name="Kang H."/>
            <person name="Chen S."/>
            <person name="He X."/>
            <person name="Wang R."/>
            <person name="Wang Y."/>
            <person name="Chen J."/>
            <person name="Wang L."/>
            <person name="Yu S."/>
            <person name="Wang B."/>
            <person name="Wei J."/>
            <person name="Song S."/>
            <person name="Lu X."/>
            <person name="Gao Z."/>
            <person name="Gu W."/>
            <person name="Deng X."/>
            <person name="Ma D."/>
            <person name="Wang S."/>
            <person name="Liang W."/>
            <person name="Fang L."/>
            <person name="Cai C."/>
            <person name="Zhu X."/>
            <person name="Zhou B."/>
            <person name="Zhang Y."/>
            <person name="Chen Z."/>
            <person name="Xu S."/>
            <person name="Zhu R."/>
            <person name="Wang S."/>
            <person name="Zhang T."/>
            <person name="Zhao G."/>
        </authorList>
    </citation>
    <scope>NUCLEOTIDE SEQUENCE [LARGE SCALE GENOMIC DNA]</scope>
    <source>
        <strain evidence="2">cv. Xinhai21</strain>
        <tissue evidence="1">Leaf</tissue>
    </source>
</reference>
<sequence length="110" mass="11931">MCGKSWRLRLMNQCRFDFAVKSTIRRLQEQQSRPGTPLPLSVLVTVWRRESAPSSVVTRAACQALGVTWDEGGSAAALEEALCAPVPNSSRHSRGVALKLRLPTGASALI</sequence>
<name>A0A2P5YP65_GOSBA</name>
<evidence type="ECO:0000313" key="1">
    <source>
        <dbReference type="EMBL" id="PPS17386.1"/>
    </source>
</evidence>
<protein>
    <submittedName>
        <fullName evidence="1">Uncharacterized protein</fullName>
    </submittedName>
</protein>
<organism evidence="1 2">
    <name type="scientific">Gossypium barbadense</name>
    <name type="common">Sea Island cotton</name>
    <name type="synonym">Hibiscus barbadensis</name>
    <dbReference type="NCBI Taxonomy" id="3634"/>
    <lineage>
        <taxon>Eukaryota</taxon>
        <taxon>Viridiplantae</taxon>
        <taxon>Streptophyta</taxon>
        <taxon>Embryophyta</taxon>
        <taxon>Tracheophyta</taxon>
        <taxon>Spermatophyta</taxon>
        <taxon>Magnoliopsida</taxon>
        <taxon>eudicotyledons</taxon>
        <taxon>Gunneridae</taxon>
        <taxon>Pentapetalae</taxon>
        <taxon>rosids</taxon>
        <taxon>malvids</taxon>
        <taxon>Malvales</taxon>
        <taxon>Malvaceae</taxon>
        <taxon>Malvoideae</taxon>
        <taxon>Gossypium</taxon>
    </lineage>
</organism>
<accession>A0A2P5YP65</accession>